<protein>
    <submittedName>
        <fullName evidence="1">Uncharacterized protein</fullName>
    </submittedName>
</protein>
<organism evidence="1 2">
    <name type="scientific">Smallanthus sonchifolius</name>
    <dbReference type="NCBI Taxonomy" id="185202"/>
    <lineage>
        <taxon>Eukaryota</taxon>
        <taxon>Viridiplantae</taxon>
        <taxon>Streptophyta</taxon>
        <taxon>Embryophyta</taxon>
        <taxon>Tracheophyta</taxon>
        <taxon>Spermatophyta</taxon>
        <taxon>Magnoliopsida</taxon>
        <taxon>eudicotyledons</taxon>
        <taxon>Gunneridae</taxon>
        <taxon>Pentapetalae</taxon>
        <taxon>asterids</taxon>
        <taxon>campanulids</taxon>
        <taxon>Asterales</taxon>
        <taxon>Asteraceae</taxon>
        <taxon>Asteroideae</taxon>
        <taxon>Heliantheae alliance</taxon>
        <taxon>Millerieae</taxon>
        <taxon>Smallanthus</taxon>
    </lineage>
</organism>
<dbReference type="EMBL" id="CM042025">
    <property type="protein sequence ID" value="KAI3807368.1"/>
    <property type="molecule type" value="Genomic_DNA"/>
</dbReference>
<proteinExistence type="predicted"/>
<reference evidence="1 2" key="2">
    <citation type="journal article" date="2022" name="Mol. Ecol. Resour.">
        <title>The genomes of chicory, endive, great burdock and yacon provide insights into Asteraceae paleo-polyploidization history and plant inulin production.</title>
        <authorList>
            <person name="Fan W."/>
            <person name="Wang S."/>
            <person name="Wang H."/>
            <person name="Wang A."/>
            <person name="Jiang F."/>
            <person name="Liu H."/>
            <person name="Zhao H."/>
            <person name="Xu D."/>
            <person name="Zhang Y."/>
        </authorList>
    </citation>
    <scope>NUCLEOTIDE SEQUENCE [LARGE SCALE GENOMIC DNA]</scope>
    <source>
        <strain evidence="2">cv. Yunnan</strain>
        <tissue evidence="1">Leaves</tissue>
    </source>
</reference>
<evidence type="ECO:0000313" key="2">
    <source>
        <dbReference type="Proteomes" id="UP001056120"/>
    </source>
</evidence>
<dbReference type="Proteomes" id="UP001056120">
    <property type="component" value="Linkage Group LG08"/>
</dbReference>
<accession>A0ACB9IGI3</accession>
<evidence type="ECO:0000313" key="1">
    <source>
        <dbReference type="EMBL" id="KAI3807368.1"/>
    </source>
</evidence>
<comment type="caution">
    <text evidence="1">The sequence shown here is derived from an EMBL/GenBank/DDBJ whole genome shotgun (WGS) entry which is preliminary data.</text>
</comment>
<gene>
    <name evidence="1" type="ORF">L1987_23295</name>
</gene>
<sequence length="510" mass="57982">MAYSFPERSKQLRTMINLGMKIIISPPPSTATNFHTTTSPFPPRGIKVANLRCKAFYKHSNKDVLQRSELPFVEKQHAIKKYIDSIKTIFKSMDDGKISPSAYDTAWVALIEDVDEPNGGPKSPLSLQWIVNHQLPDGSWGEPFMFSAFDGLLNTLVCVIALTSWNIHPDKCGKGIKFVNENMNKLGHEKEEHMTPGFELVFPTLIELAHKLGIEVSTDFPVLNTIHARRDMKLAKIPKDILHKIPTIMLYSLEGMKDLEWDKLLKLQSENGSFLFSPAATAFAFMQTKDQKCLAYLTNLVAKFKGGVPNAYPVDMYERIWILDRLQRLGIARYFRSEIKDCLTYIYRYWDEQGIGFARNCNVPDLDDTAMSFRVLRSNGYQISTDAFQHFYKDGQFVCYPLQSIETVTVIWIITKDLPGEVGYVLDVPWYASLPRLEARYYLEQYGESELEAFGASAVGLEAKSGSACGPQRLQGIRLESLLEATNLEAQQRNSTQQEVLKCLEILQQR</sequence>
<keyword evidence="2" id="KW-1185">Reference proteome</keyword>
<name>A0ACB9IGI3_9ASTR</name>
<reference evidence="2" key="1">
    <citation type="journal article" date="2022" name="Mol. Ecol. Resour.">
        <title>The genomes of chicory, endive, great burdock and yacon provide insights into Asteraceae palaeo-polyploidization history and plant inulin production.</title>
        <authorList>
            <person name="Fan W."/>
            <person name="Wang S."/>
            <person name="Wang H."/>
            <person name="Wang A."/>
            <person name="Jiang F."/>
            <person name="Liu H."/>
            <person name="Zhao H."/>
            <person name="Xu D."/>
            <person name="Zhang Y."/>
        </authorList>
    </citation>
    <scope>NUCLEOTIDE SEQUENCE [LARGE SCALE GENOMIC DNA]</scope>
    <source>
        <strain evidence="2">cv. Yunnan</strain>
    </source>
</reference>